<feature type="region of interest" description="Disordered" evidence="1">
    <location>
        <begin position="99"/>
        <end position="259"/>
    </location>
</feature>
<evidence type="ECO:0000313" key="4">
    <source>
        <dbReference type="Proteomes" id="UP000473525"/>
    </source>
</evidence>
<accession>A0A6L6XND8</accession>
<keyword evidence="2" id="KW-0472">Membrane</keyword>
<protein>
    <submittedName>
        <fullName evidence="3">Uncharacterized protein</fullName>
    </submittedName>
</protein>
<evidence type="ECO:0000256" key="2">
    <source>
        <dbReference type="SAM" id="Phobius"/>
    </source>
</evidence>
<keyword evidence="2" id="KW-1133">Transmembrane helix</keyword>
<sequence length="448" mass="44244">MNSGFDEHDLVRALNAPPTPTELADEATYRALYRAEGPTAAPSVTLLRPVSGRTVRRVGTASTLAVAFALAGAGVAAAAYSSHLPAPVQGAVHRVLGPIGVPPADPQAPVDQVEADQVAPPQPEAPPAPAPTGTTTEPAASPTGEPTPSSTPSPEATDPTTPDATASPEAAPTGAPAPLPTGSAEPTPPAPSPTPAMGESPTGTPTGTASASPSADPTASPSGSSTTSPSASPTASPTTTLSTSPTANPTADVTPPPPANAIIEAAVGHRVAPGQTTVFSGVVRAPDGSAVPGARVVLQQQTDGGWREVGVGTTSQDGTVSLTSAPADRTARYRIKVQDVRSAAWRLVLKPTLTASSSTSGSAATVSVAVAGGRPGSPVLLMTRRDGEQVVLTSTSLGANGQVLFSVPAPTTQSWYVVRIVPTGAHAGASTRVLVAPGAPQPSVTPSP</sequence>
<comment type="caution">
    <text evidence="3">The sequence shown here is derived from an EMBL/GenBank/DDBJ whole genome shotgun (WGS) entry which is preliminary data.</text>
</comment>
<reference evidence="3 4" key="1">
    <citation type="submission" date="2019-12" db="EMBL/GenBank/DDBJ databases">
        <authorList>
            <person name="Huq M.A."/>
        </authorList>
    </citation>
    <scope>NUCLEOTIDE SEQUENCE [LARGE SCALE GENOMIC DNA]</scope>
    <source>
        <strain evidence="3 4">MAH-18</strain>
    </source>
</reference>
<dbReference type="AlphaFoldDB" id="A0A6L6XND8"/>
<feature type="region of interest" description="Disordered" evidence="1">
    <location>
        <begin position="1"/>
        <end position="21"/>
    </location>
</feature>
<feature type="transmembrane region" description="Helical" evidence="2">
    <location>
        <begin position="58"/>
        <end position="80"/>
    </location>
</feature>
<keyword evidence="2" id="KW-0812">Transmembrane</keyword>
<proteinExistence type="predicted"/>
<evidence type="ECO:0000313" key="3">
    <source>
        <dbReference type="EMBL" id="MVQ48257.1"/>
    </source>
</evidence>
<feature type="compositionally biased region" description="Basic and acidic residues" evidence="1">
    <location>
        <begin position="1"/>
        <end position="11"/>
    </location>
</feature>
<feature type="compositionally biased region" description="Pro residues" evidence="1">
    <location>
        <begin position="120"/>
        <end position="130"/>
    </location>
</feature>
<dbReference type="EMBL" id="WSEK01000004">
    <property type="protein sequence ID" value="MVQ48257.1"/>
    <property type="molecule type" value="Genomic_DNA"/>
</dbReference>
<name>A0A6L6XND8_9ACTN</name>
<gene>
    <name evidence="3" type="ORF">GON03_03620</name>
</gene>
<keyword evidence="4" id="KW-1185">Reference proteome</keyword>
<feature type="compositionally biased region" description="Low complexity" evidence="1">
    <location>
        <begin position="131"/>
        <end position="185"/>
    </location>
</feature>
<evidence type="ECO:0000256" key="1">
    <source>
        <dbReference type="SAM" id="MobiDB-lite"/>
    </source>
</evidence>
<organism evidence="3 4">
    <name type="scientific">Nocardioides agri</name>
    <dbReference type="NCBI Taxonomy" id="2682843"/>
    <lineage>
        <taxon>Bacteria</taxon>
        <taxon>Bacillati</taxon>
        <taxon>Actinomycetota</taxon>
        <taxon>Actinomycetes</taxon>
        <taxon>Propionibacteriales</taxon>
        <taxon>Nocardioidaceae</taxon>
        <taxon>Nocardioides</taxon>
    </lineage>
</organism>
<dbReference type="Proteomes" id="UP000473525">
    <property type="component" value="Unassembled WGS sequence"/>
</dbReference>
<feature type="compositionally biased region" description="Low complexity" evidence="1">
    <location>
        <begin position="195"/>
        <end position="251"/>
    </location>
</feature>